<gene>
    <name evidence="1" type="ORF">NEMVEDRAFT_v1g140357</name>
</gene>
<dbReference type="HOGENOM" id="CLU_146942_0_0_1"/>
<evidence type="ECO:0000313" key="1">
    <source>
        <dbReference type="EMBL" id="EDO30557.1"/>
    </source>
</evidence>
<dbReference type="PhylomeDB" id="A7T0F5"/>
<reference evidence="1 2" key="1">
    <citation type="journal article" date="2007" name="Science">
        <title>Sea anemone genome reveals ancestral eumetazoan gene repertoire and genomic organization.</title>
        <authorList>
            <person name="Putnam N.H."/>
            <person name="Srivastava M."/>
            <person name="Hellsten U."/>
            <person name="Dirks B."/>
            <person name="Chapman J."/>
            <person name="Salamov A."/>
            <person name="Terry A."/>
            <person name="Shapiro H."/>
            <person name="Lindquist E."/>
            <person name="Kapitonov V.V."/>
            <person name="Jurka J."/>
            <person name="Genikhovich G."/>
            <person name="Grigoriev I.V."/>
            <person name="Lucas S.M."/>
            <person name="Steele R.E."/>
            <person name="Finnerty J.R."/>
            <person name="Technau U."/>
            <person name="Martindale M.Q."/>
            <person name="Rokhsar D.S."/>
        </authorList>
    </citation>
    <scope>NUCLEOTIDE SEQUENCE [LARGE SCALE GENOMIC DNA]</scope>
    <source>
        <strain evidence="2">CH2 X CH6</strain>
    </source>
</reference>
<sequence>TYTVSHAPTHCTTQAVPRDHLHSEPCTNTLHHTSCTYRRPAQCTNTLHHTMSYTLTHCTTQAVPIDHLHNVPCTAPHKLYLGTTYTVSHAPTHCTTQAVPRDHLHSEPCTNTLHHTSCT</sequence>
<dbReference type="Proteomes" id="UP000001593">
    <property type="component" value="Unassembled WGS sequence"/>
</dbReference>
<proteinExistence type="predicted"/>
<name>A7T0F5_NEMVE</name>
<dbReference type="AlphaFoldDB" id="A7T0F5"/>
<keyword evidence="2" id="KW-1185">Reference proteome</keyword>
<dbReference type="EMBL" id="DS470024">
    <property type="protein sequence ID" value="EDO30557.1"/>
    <property type="molecule type" value="Genomic_DNA"/>
</dbReference>
<dbReference type="InParanoid" id="A7T0F5"/>
<protein>
    <submittedName>
        <fullName evidence="1">Uncharacterized protein</fullName>
    </submittedName>
</protein>
<feature type="non-terminal residue" evidence="1">
    <location>
        <position position="1"/>
    </location>
</feature>
<organism evidence="1 2">
    <name type="scientific">Nematostella vectensis</name>
    <name type="common">Starlet sea anemone</name>
    <dbReference type="NCBI Taxonomy" id="45351"/>
    <lineage>
        <taxon>Eukaryota</taxon>
        <taxon>Metazoa</taxon>
        <taxon>Cnidaria</taxon>
        <taxon>Anthozoa</taxon>
        <taxon>Hexacorallia</taxon>
        <taxon>Actiniaria</taxon>
        <taxon>Edwardsiidae</taxon>
        <taxon>Nematostella</taxon>
    </lineage>
</organism>
<evidence type="ECO:0000313" key="2">
    <source>
        <dbReference type="Proteomes" id="UP000001593"/>
    </source>
</evidence>
<accession>A7T0F5</accession>